<dbReference type="eggNOG" id="COG0702">
    <property type="taxonomic scope" value="Bacteria"/>
</dbReference>
<feature type="compositionally biased region" description="Basic and acidic residues" evidence="1">
    <location>
        <begin position="211"/>
        <end position="221"/>
    </location>
</feature>
<reference evidence="3 4" key="1">
    <citation type="submission" date="2009-11" db="EMBL/GenBank/DDBJ databases">
        <authorList>
            <person name="Weinstock G."/>
            <person name="Sodergren E."/>
            <person name="Clifton S."/>
            <person name="Fulton L."/>
            <person name="Fulton B."/>
            <person name="Courtney L."/>
            <person name="Fronick C."/>
            <person name="Harrison M."/>
            <person name="Strong C."/>
            <person name="Farmer C."/>
            <person name="Delahaunty K."/>
            <person name="Markovic C."/>
            <person name="Hall O."/>
            <person name="Minx P."/>
            <person name="Tomlinson C."/>
            <person name="Mitreva M."/>
            <person name="Nelson J."/>
            <person name="Hou S."/>
            <person name="Wollam A."/>
            <person name="Pepin K.H."/>
            <person name="Johnson M."/>
            <person name="Bhonagiri V."/>
            <person name="Nash W.E."/>
            <person name="Warren W."/>
            <person name="Chinwalla A."/>
            <person name="Mardis E.R."/>
            <person name="Wilson R.K."/>
        </authorList>
    </citation>
    <scope>NUCLEOTIDE SEQUENCE [LARGE SCALE GENOMIC DNA]</scope>
    <source>
        <strain evidence="3 4">DSM 20093</strain>
    </source>
</reference>
<dbReference type="Gene3D" id="3.40.50.720">
    <property type="entry name" value="NAD(P)-binding Rossmann-like Domain"/>
    <property type="match status" value="1"/>
</dbReference>
<dbReference type="AlphaFoldDB" id="D1NSX8"/>
<evidence type="ECO:0000259" key="2">
    <source>
        <dbReference type="Pfam" id="PF13460"/>
    </source>
</evidence>
<dbReference type="SUPFAM" id="SSF51735">
    <property type="entry name" value="NAD(P)-binding Rossmann-fold domains"/>
    <property type="match status" value="1"/>
</dbReference>
<dbReference type="InterPro" id="IPR016040">
    <property type="entry name" value="NAD(P)-bd_dom"/>
</dbReference>
<dbReference type="RefSeq" id="WP_006294295.1">
    <property type="nucleotide sequence ID" value="NZ_ABXB03000001.1"/>
</dbReference>
<feature type="region of interest" description="Disordered" evidence="1">
    <location>
        <begin position="202"/>
        <end position="221"/>
    </location>
</feature>
<dbReference type="EMBL" id="ABXB03000001">
    <property type="protein sequence ID" value="EFA23780.1"/>
    <property type="molecule type" value="Genomic_DNA"/>
</dbReference>
<comment type="caution">
    <text evidence="3">The sequence shown here is derived from an EMBL/GenBank/DDBJ whole genome shotgun (WGS) entry which is preliminary data.</text>
</comment>
<evidence type="ECO:0000313" key="4">
    <source>
        <dbReference type="Proteomes" id="UP000003656"/>
    </source>
</evidence>
<evidence type="ECO:0000313" key="3">
    <source>
        <dbReference type="EMBL" id="EFA23780.1"/>
    </source>
</evidence>
<proteinExistence type="predicted"/>
<dbReference type="InterPro" id="IPR036291">
    <property type="entry name" value="NAD(P)-bd_dom_sf"/>
</dbReference>
<accession>D1NSX8</accession>
<dbReference type="PANTHER" id="PTHR15020">
    <property type="entry name" value="FLAVIN REDUCTASE-RELATED"/>
    <property type="match status" value="1"/>
</dbReference>
<name>D1NSX8_9BIFI</name>
<protein>
    <recommendedName>
        <fullName evidence="2">NAD(P)-binding domain-containing protein</fullName>
    </recommendedName>
</protein>
<dbReference type="Pfam" id="PF13460">
    <property type="entry name" value="NAD_binding_10"/>
    <property type="match status" value="1"/>
</dbReference>
<dbReference type="STRING" id="561180.BIFGAL_02889"/>
<sequence>MMTQKVAILGAAGRIAKLAEPILLEKGMDLVLYAPHPRKIDSDIRENEHVQVVEGDVMETGKLAEAIRGASVVYANLAGSTDNDHPNTVDQAESVVDAMKSAKVSRLIWISSLGIYDEVPGVYGDWNRKTLGHILVEYAEAAKVIEESGLDYTIIRPAWLTDNDEVSYEITQKGEPFKGTEVSRLSVATVVAEIINNPEQNINESLGIDKPGTDGDKPSWM</sequence>
<dbReference type="PANTHER" id="PTHR15020:SF50">
    <property type="entry name" value="UPF0659 PROTEIN YMR090W"/>
    <property type="match status" value="1"/>
</dbReference>
<evidence type="ECO:0000256" key="1">
    <source>
        <dbReference type="SAM" id="MobiDB-lite"/>
    </source>
</evidence>
<gene>
    <name evidence="3" type="ORF">BIFGAL_02889</name>
</gene>
<organism evidence="3 4">
    <name type="scientific">Bifidobacterium gallicum DSM 20093 = LMG 11596</name>
    <dbReference type="NCBI Taxonomy" id="561180"/>
    <lineage>
        <taxon>Bacteria</taxon>
        <taxon>Bacillati</taxon>
        <taxon>Actinomycetota</taxon>
        <taxon>Actinomycetes</taxon>
        <taxon>Bifidobacteriales</taxon>
        <taxon>Bifidobacteriaceae</taxon>
        <taxon>Bifidobacterium</taxon>
    </lineage>
</organism>
<feature type="domain" description="NAD(P)-binding" evidence="2">
    <location>
        <begin position="10"/>
        <end position="198"/>
    </location>
</feature>
<dbReference type="Proteomes" id="UP000003656">
    <property type="component" value="Unassembled WGS sequence"/>
</dbReference>